<proteinExistence type="predicted"/>
<accession>A0A1G7GJ65</accession>
<organism evidence="1 2">
    <name type="scientific">Celeribacter baekdonensis</name>
    <dbReference type="NCBI Taxonomy" id="875171"/>
    <lineage>
        <taxon>Bacteria</taxon>
        <taxon>Pseudomonadati</taxon>
        <taxon>Pseudomonadota</taxon>
        <taxon>Alphaproteobacteria</taxon>
        <taxon>Rhodobacterales</taxon>
        <taxon>Roseobacteraceae</taxon>
        <taxon>Celeribacter</taxon>
    </lineage>
</organism>
<gene>
    <name evidence="1" type="ORF">SAMN04488117_101591</name>
</gene>
<reference evidence="1 2" key="1">
    <citation type="submission" date="2016-10" db="EMBL/GenBank/DDBJ databases">
        <authorList>
            <person name="de Groot N.N."/>
        </authorList>
    </citation>
    <scope>NUCLEOTIDE SEQUENCE [LARGE SCALE GENOMIC DNA]</scope>
    <source>
        <strain evidence="1 2">DSM 27375</strain>
    </source>
</reference>
<evidence type="ECO:0000313" key="1">
    <source>
        <dbReference type="EMBL" id="SDE88208.1"/>
    </source>
</evidence>
<dbReference type="AlphaFoldDB" id="A0A1G7GJ65"/>
<name>A0A1G7GJ65_9RHOB</name>
<evidence type="ECO:0000313" key="2">
    <source>
        <dbReference type="Proteomes" id="UP000182284"/>
    </source>
</evidence>
<dbReference type="EMBL" id="FNBL01000001">
    <property type="protein sequence ID" value="SDE88208.1"/>
    <property type="molecule type" value="Genomic_DNA"/>
</dbReference>
<sequence length="68" mass="7919">MTPDKWDRLRRVFAPVSTAPTQPPLYDPRQDPEIARDMAEERAAILEFDAGFSREEAERRAFGGIKWR</sequence>
<dbReference type="Proteomes" id="UP000182284">
    <property type="component" value="Unassembled WGS sequence"/>
</dbReference>
<protein>
    <submittedName>
        <fullName evidence="1">Uncharacterized protein</fullName>
    </submittedName>
</protein>